<gene>
    <name evidence="3" type="ORF">MAAFP003_2172</name>
</gene>
<comment type="caution">
    <text evidence="3">The sequence shown here is derived from an EMBL/GenBank/DDBJ whole genome shotgun (WGS) entry which is preliminary data.</text>
</comment>
<evidence type="ECO:0000313" key="4">
    <source>
        <dbReference type="Proteomes" id="UP000236318"/>
    </source>
</evidence>
<evidence type="ECO:0000256" key="2">
    <source>
        <dbReference type="SAM" id="SignalP"/>
    </source>
</evidence>
<organism evidence="3 4">
    <name type="scientific">Mycobacterium ahvazicum</name>
    <dbReference type="NCBI Taxonomy" id="1964395"/>
    <lineage>
        <taxon>Bacteria</taxon>
        <taxon>Bacillati</taxon>
        <taxon>Actinomycetota</taxon>
        <taxon>Actinomycetes</taxon>
        <taxon>Mycobacteriales</taxon>
        <taxon>Mycobacteriaceae</taxon>
        <taxon>Mycobacterium</taxon>
        <taxon>Mycobacterium simiae complex</taxon>
    </lineage>
</organism>
<reference evidence="3" key="1">
    <citation type="submission" date="2018-01" db="EMBL/GenBank/DDBJ databases">
        <authorList>
            <consortium name="Urmite Genomes"/>
        </authorList>
    </citation>
    <scope>NUCLEOTIDE SEQUENCE [LARGE SCALE GENOMIC DNA]</scope>
    <source>
        <strain evidence="3">AFP003</strain>
    </source>
</reference>
<dbReference type="EMBL" id="FXEG02000002">
    <property type="protein sequence ID" value="SOX53498.1"/>
    <property type="molecule type" value="Genomic_DNA"/>
</dbReference>
<keyword evidence="2" id="KW-0732">Signal</keyword>
<evidence type="ECO:0008006" key="5">
    <source>
        <dbReference type="Google" id="ProtNLM"/>
    </source>
</evidence>
<sequence length="227" mass="23852">MARQLRGAVASSLIAITMCACTTSVSGRAVRAPQQSAPGGPTSASPSPAGIPARDLLLQDGETTPMGVASAVPVGDTYFTSVQPPECAAALLFKGSPLRPPRSTDHAESEYKFSGPALYAESADVYDTKLNSHEVVWKGFGAVSKCHGEAIGHSSLGDFRPMRLASFGTPSSGILAWTMTRPDWTCDYGLVVVPRIALLLSACDSKPGFPMAEWAAKRRAQLDSRPA</sequence>
<proteinExistence type="predicted"/>
<protein>
    <recommendedName>
        <fullName evidence="5">Lipoprotein LprH</fullName>
    </recommendedName>
</protein>
<dbReference type="RefSeq" id="WP_096286778.1">
    <property type="nucleotide sequence ID" value="NZ_FXEG02000002.1"/>
</dbReference>
<evidence type="ECO:0000313" key="3">
    <source>
        <dbReference type="EMBL" id="SOX53498.1"/>
    </source>
</evidence>
<dbReference type="OrthoDB" id="4626583at2"/>
<feature type="region of interest" description="Disordered" evidence="1">
    <location>
        <begin position="31"/>
        <end position="52"/>
    </location>
</feature>
<dbReference type="AlphaFoldDB" id="A0A2K4Y9N2"/>
<feature type="chain" id="PRO_5039427231" description="Lipoprotein LprH" evidence="2">
    <location>
        <begin position="21"/>
        <end position="227"/>
    </location>
</feature>
<dbReference type="Proteomes" id="UP000236318">
    <property type="component" value="Unassembled WGS sequence"/>
</dbReference>
<dbReference type="PROSITE" id="PS51257">
    <property type="entry name" value="PROKAR_LIPOPROTEIN"/>
    <property type="match status" value="1"/>
</dbReference>
<accession>A0A2K4Y9N2</accession>
<keyword evidence="4" id="KW-1185">Reference proteome</keyword>
<name>A0A2K4Y9N2_9MYCO</name>
<feature type="signal peptide" evidence="2">
    <location>
        <begin position="1"/>
        <end position="20"/>
    </location>
</feature>
<evidence type="ECO:0000256" key="1">
    <source>
        <dbReference type="SAM" id="MobiDB-lite"/>
    </source>
</evidence>
<feature type="compositionally biased region" description="Low complexity" evidence="1">
    <location>
        <begin position="36"/>
        <end position="52"/>
    </location>
</feature>